<sequence length="136" mass="15617">MAVFANEGNVSQDANFRRHLDDNWDSGNREFDKVEGLLNTLEDNLNDYRDEIHQLQESFNNLKEQHTKDNETIEKQDARISKLEDAVFNAVYINDTDELPTDTTSVSEDINDTHVVDDDNAVIIEESDPSLPYDIN</sequence>
<keyword evidence="1" id="KW-0175">Coiled coil</keyword>
<feature type="coiled-coil region" evidence="1">
    <location>
        <begin position="31"/>
        <end position="65"/>
    </location>
</feature>
<proteinExistence type="predicted"/>
<gene>
    <name evidence="2" type="ORF">GTO85_08230</name>
</gene>
<evidence type="ECO:0000313" key="3">
    <source>
        <dbReference type="Proteomes" id="UP000510660"/>
    </source>
</evidence>
<dbReference type="AlphaFoldDB" id="A0A7H9E9Q6"/>
<accession>A0A7H9E9Q6</accession>
<name>A0A7H9E9Q6_9LACO</name>
<evidence type="ECO:0000256" key="1">
    <source>
        <dbReference type="SAM" id="Coils"/>
    </source>
</evidence>
<protein>
    <submittedName>
        <fullName evidence="2">Uncharacterized protein</fullName>
    </submittedName>
</protein>
<reference evidence="2 3" key="1">
    <citation type="submission" date="2020-01" db="EMBL/GenBank/DDBJ databases">
        <title>Complete and circular genome sequences of six lactobacillus isolates from horses.</title>
        <authorList>
            <person name="Hassan H.M."/>
        </authorList>
    </citation>
    <scope>NUCLEOTIDE SEQUENCE [LARGE SCALE GENOMIC DNA]</scope>
    <source>
        <strain evidence="2 3">1D</strain>
    </source>
</reference>
<dbReference type="RefSeq" id="WP_180860408.1">
    <property type="nucleotide sequence ID" value="NZ_CP047415.1"/>
</dbReference>
<organism evidence="2 3">
    <name type="scientific">Lactobacillus crispatus</name>
    <dbReference type="NCBI Taxonomy" id="47770"/>
    <lineage>
        <taxon>Bacteria</taxon>
        <taxon>Bacillati</taxon>
        <taxon>Bacillota</taxon>
        <taxon>Bacilli</taxon>
        <taxon>Lactobacillales</taxon>
        <taxon>Lactobacillaceae</taxon>
        <taxon>Lactobacillus</taxon>
    </lineage>
</organism>
<dbReference type="Gene3D" id="1.10.287.1490">
    <property type="match status" value="1"/>
</dbReference>
<dbReference type="Proteomes" id="UP000510660">
    <property type="component" value="Chromosome"/>
</dbReference>
<dbReference type="EMBL" id="CP047415">
    <property type="protein sequence ID" value="QLL74336.1"/>
    <property type="molecule type" value="Genomic_DNA"/>
</dbReference>
<evidence type="ECO:0000313" key="2">
    <source>
        <dbReference type="EMBL" id="QLL74336.1"/>
    </source>
</evidence>